<reference evidence="3 4" key="1">
    <citation type="submission" date="2020-08" db="EMBL/GenBank/DDBJ databases">
        <title>Genomic Encyclopedia of Type Strains, Phase IV (KMG-IV): sequencing the most valuable type-strain genomes for metagenomic binning, comparative biology and taxonomic classification.</title>
        <authorList>
            <person name="Goeker M."/>
        </authorList>
    </citation>
    <scope>NUCLEOTIDE SEQUENCE [LARGE SCALE GENOMIC DNA]</scope>
    <source>
        <strain evidence="3 4">DSM 10633</strain>
    </source>
</reference>
<proteinExistence type="inferred from homology"/>
<evidence type="ECO:0000313" key="4">
    <source>
        <dbReference type="Proteomes" id="UP000557217"/>
    </source>
</evidence>
<protein>
    <submittedName>
        <fullName evidence="3">Polyisoprenoid-binding protein YceI</fullName>
    </submittedName>
</protein>
<dbReference type="Proteomes" id="UP000557217">
    <property type="component" value="Unassembled WGS sequence"/>
</dbReference>
<dbReference type="InterPro" id="IPR007372">
    <property type="entry name" value="Lipid/polyisoprenoid-bd_YceI"/>
</dbReference>
<gene>
    <name evidence="3" type="ORF">HNR36_002262</name>
</gene>
<dbReference type="PANTHER" id="PTHR34406">
    <property type="entry name" value="PROTEIN YCEI"/>
    <property type="match status" value="1"/>
</dbReference>
<sequence length="176" mass="20021">MKKFAVDFSHSSITFSVKHMMIANVIGHFNSYHAEIEADSIEDLINANISIEIDVASISTNDLLRDQHLTSNEFFYADKYPKITYNVTSIEQIDHNKFYIHGDMTIKEVTKPVIFETTYKGHVKSPWGQDTYGFSAAAKINRKDFDLTYNARLESGGLLIGELVDVNAEFEIYPIL</sequence>
<accession>A0A840PVG1</accession>
<dbReference type="Pfam" id="PF04264">
    <property type="entry name" value="YceI"/>
    <property type="match status" value="1"/>
</dbReference>
<evidence type="ECO:0000259" key="2">
    <source>
        <dbReference type="SMART" id="SM00867"/>
    </source>
</evidence>
<dbReference type="RefSeq" id="WP_026019078.1">
    <property type="nucleotide sequence ID" value="NZ_AP018335.1"/>
</dbReference>
<dbReference type="Gene3D" id="2.40.128.110">
    <property type="entry name" value="Lipid/polyisoprenoid-binding, YceI-like"/>
    <property type="match status" value="1"/>
</dbReference>
<evidence type="ECO:0000313" key="3">
    <source>
        <dbReference type="EMBL" id="MBB5149870.1"/>
    </source>
</evidence>
<dbReference type="EMBL" id="JACHGZ010000030">
    <property type="protein sequence ID" value="MBB5149870.1"/>
    <property type="molecule type" value="Genomic_DNA"/>
</dbReference>
<dbReference type="SMART" id="SM00867">
    <property type="entry name" value="YceI"/>
    <property type="match status" value="1"/>
</dbReference>
<dbReference type="SUPFAM" id="SSF101874">
    <property type="entry name" value="YceI-like"/>
    <property type="match status" value="1"/>
</dbReference>
<evidence type="ECO:0000256" key="1">
    <source>
        <dbReference type="ARBA" id="ARBA00008812"/>
    </source>
</evidence>
<feature type="domain" description="Lipid/polyisoprenoid-binding YceI-like" evidence="2">
    <location>
        <begin position="3"/>
        <end position="173"/>
    </location>
</feature>
<dbReference type="AlphaFoldDB" id="A0A840PVG1"/>
<name>A0A840PVG1_URETH</name>
<comment type="similarity">
    <text evidence="1">Belongs to the UPF0312 family.</text>
</comment>
<organism evidence="3 4">
    <name type="scientific">Ureibacillus thermosphaericus</name>
    <dbReference type="NCBI Taxonomy" id="51173"/>
    <lineage>
        <taxon>Bacteria</taxon>
        <taxon>Bacillati</taxon>
        <taxon>Bacillota</taxon>
        <taxon>Bacilli</taxon>
        <taxon>Bacillales</taxon>
        <taxon>Caryophanaceae</taxon>
        <taxon>Ureibacillus</taxon>
    </lineage>
</organism>
<comment type="caution">
    <text evidence="3">The sequence shown here is derived from an EMBL/GenBank/DDBJ whole genome shotgun (WGS) entry which is preliminary data.</text>
</comment>
<keyword evidence="4" id="KW-1185">Reference proteome</keyword>
<dbReference type="PANTHER" id="PTHR34406:SF1">
    <property type="entry name" value="PROTEIN YCEI"/>
    <property type="match status" value="1"/>
</dbReference>
<dbReference type="InterPro" id="IPR036761">
    <property type="entry name" value="TTHA0802/YceI-like_sf"/>
</dbReference>